<dbReference type="PROSITE" id="PS51030">
    <property type="entry name" value="NUCLEAR_REC_DBD_2"/>
    <property type="match status" value="1"/>
</dbReference>
<keyword evidence="13" id="KW-1185">Reference proteome</keyword>
<evidence type="ECO:0000256" key="3">
    <source>
        <dbReference type="ARBA" id="ARBA00022723"/>
    </source>
</evidence>
<dbReference type="GO" id="GO:0000978">
    <property type="term" value="F:RNA polymerase II cis-regulatory region sequence-specific DNA binding"/>
    <property type="evidence" value="ECO:0007669"/>
    <property type="project" value="InterPro"/>
</dbReference>
<comment type="similarity">
    <text evidence="2">Belongs to the nuclear hormone receptor family.</text>
</comment>
<name>A0AAF3FSU8_9BILA</name>
<keyword evidence="6" id="KW-0805">Transcription regulation</keyword>
<evidence type="ECO:0000256" key="11">
    <source>
        <dbReference type="SAM" id="MobiDB-lite"/>
    </source>
</evidence>
<evidence type="ECO:0000256" key="7">
    <source>
        <dbReference type="ARBA" id="ARBA00023125"/>
    </source>
</evidence>
<dbReference type="GO" id="GO:0005634">
    <property type="term" value="C:nucleus"/>
    <property type="evidence" value="ECO:0007669"/>
    <property type="project" value="UniProtKB-SubCell"/>
</dbReference>
<feature type="compositionally biased region" description="Low complexity" evidence="11">
    <location>
        <begin position="1"/>
        <end position="15"/>
    </location>
</feature>
<proteinExistence type="inferred from homology"/>
<keyword evidence="3" id="KW-0479">Metal-binding</keyword>
<dbReference type="AlphaFoldDB" id="A0AAF3FSU8"/>
<accession>A0AAF3FSU8</accession>
<evidence type="ECO:0000256" key="10">
    <source>
        <dbReference type="ARBA" id="ARBA00023242"/>
    </source>
</evidence>
<dbReference type="Pfam" id="PF00105">
    <property type="entry name" value="zf-C4"/>
    <property type="match status" value="1"/>
</dbReference>
<dbReference type="GO" id="GO:0008270">
    <property type="term" value="F:zinc ion binding"/>
    <property type="evidence" value="ECO:0007669"/>
    <property type="project" value="UniProtKB-KW"/>
</dbReference>
<dbReference type="PANTHER" id="PTHR24083">
    <property type="entry name" value="NUCLEAR HORMONE RECEPTOR"/>
    <property type="match status" value="1"/>
</dbReference>
<reference evidence="14" key="1">
    <citation type="submission" date="2024-02" db="UniProtKB">
        <authorList>
            <consortium name="WormBaseParasite"/>
        </authorList>
    </citation>
    <scope>IDENTIFICATION</scope>
</reference>
<evidence type="ECO:0000256" key="8">
    <source>
        <dbReference type="ARBA" id="ARBA00023163"/>
    </source>
</evidence>
<dbReference type="InterPro" id="IPR001628">
    <property type="entry name" value="Znf_hrmn_rcpt"/>
</dbReference>
<dbReference type="PRINTS" id="PR00047">
    <property type="entry name" value="STROIDFINGER"/>
</dbReference>
<feature type="region of interest" description="Disordered" evidence="11">
    <location>
        <begin position="153"/>
        <end position="174"/>
    </location>
</feature>
<sequence length="283" mass="31758">MDDLSSDGSLPSLDSPQPPEDDVEKSEISLLSLSRSPKALTIQRNLKEQNLAPSECAICGGPANGYHYEAPSCNSCKTFFRRVMLRGRLPMCKKLNGKEECPQRKNGRAVCRGCRFERCISAGMDCRVIESATGAHRSNQLFKLVMKRQGRQIKEEEKQEVEKEDIHEQPSTSNALVHVSTPLSTEADHFKTLVFLKTMDSDLRSRIEGPDGLVPLPSQSLSAYIMGGQYSKKTMAKTIDEAQSFMGSFACTHYLIEYERASQMCSRFPFYEKLGSQDKYFLS</sequence>
<comment type="subcellular location">
    <subcellularLocation>
        <location evidence="1">Nucleus</location>
    </subcellularLocation>
</comment>
<evidence type="ECO:0000259" key="12">
    <source>
        <dbReference type="PROSITE" id="PS51030"/>
    </source>
</evidence>
<evidence type="ECO:0000256" key="4">
    <source>
        <dbReference type="ARBA" id="ARBA00022771"/>
    </source>
</evidence>
<keyword evidence="7" id="KW-0238">DNA-binding</keyword>
<evidence type="ECO:0000256" key="6">
    <source>
        <dbReference type="ARBA" id="ARBA00023015"/>
    </source>
</evidence>
<dbReference type="CDD" id="cd06960">
    <property type="entry name" value="NR_DBD_HNF4A"/>
    <property type="match status" value="1"/>
</dbReference>
<evidence type="ECO:0000256" key="9">
    <source>
        <dbReference type="ARBA" id="ARBA00023170"/>
    </source>
</evidence>
<dbReference type="InterPro" id="IPR050274">
    <property type="entry name" value="Nuclear_hormone_rcpt_NR2"/>
</dbReference>
<dbReference type="InterPro" id="IPR013088">
    <property type="entry name" value="Znf_NHR/GATA"/>
</dbReference>
<evidence type="ECO:0000313" key="13">
    <source>
        <dbReference type="Proteomes" id="UP000887575"/>
    </source>
</evidence>
<keyword evidence="5" id="KW-0862">Zinc</keyword>
<feature type="compositionally biased region" description="Basic and acidic residues" evidence="11">
    <location>
        <begin position="153"/>
        <end position="168"/>
    </location>
</feature>
<evidence type="ECO:0000256" key="5">
    <source>
        <dbReference type="ARBA" id="ARBA00022833"/>
    </source>
</evidence>
<dbReference type="GO" id="GO:0003700">
    <property type="term" value="F:DNA-binding transcription factor activity"/>
    <property type="evidence" value="ECO:0007669"/>
    <property type="project" value="InterPro"/>
</dbReference>
<feature type="region of interest" description="Disordered" evidence="11">
    <location>
        <begin position="1"/>
        <end position="27"/>
    </location>
</feature>
<evidence type="ECO:0000313" key="14">
    <source>
        <dbReference type="WBParaSite" id="MBELARI_LOCUS9774"/>
    </source>
</evidence>
<dbReference type="Gene3D" id="3.30.50.10">
    <property type="entry name" value="Erythroid Transcription Factor GATA-1, subunit A"/>
    <property type="match status" value="1"/>
</dbReference>
<keyword evidence="4" id="KW-0863">Zinc-finger</keyword>
<keyword evidence="10" id="KW-0539">Nucleus</keyword>
<evidence type="ECO:0000256" key="2">
    <source>
        <dbReference type="ARBA" id="ARBA00005993"/>
    </source>
</evidence>
<protein>
    <recommendedName>
        <fullName evidence="12">Nuclear receptor domain-containing protein</fullName>
    </recommendedName>
</protein>
<feature type="domain" description="Nuclear receptor" evidence="12">
    <location>
        <begin position="53"/>
        <end position="131"/>
    </location>
</feature>
<keyword evidence="9" id="KW-0675">Receptor</keyword>
<dbReference type="SUPFAM" id="SSF57716">
    <property type="entry name" value="Glucocorticoid receptor-like (DNA-binding domain)"/>
    <property type="match status" value="1"/>
</dbReference>
<evidence type="ECO:0000256" key="1">
    <source>
        <dbReference type="ARBA" id="ARBA00004123"/>
    </source>
</evidence>
<dbReference type="Proteomes" id="UP000887575">
    <property type="component" value="Unassembled WGS sequence"/>
</dbReference>
<dbReference type="WBParaSite" id="MBELARI_LOCUS9774">
    <property type="protein sequence ID" value="MBELARI_LOCUS9774"/>
    <property type="gene ID" value="MBELARI_LOCUS9774"/>
</dbReference>
<dbReference type="InterPro" id="IPR049636">
    <property type="entry name" value="HNF4-like_DBD"/>
</dbReference>
<dbReference type="SMART" id="SM00399">
    <property type="entry name" value="ZnF_C4"/>
    <property type="match status" value="1"/>
</dbReference>
<keyword evidence="8" id="KW-0804">Transcription</keyword>
<organism evidence="13 14">
    <name type="scientific">Mesorhabditis belari</name>
    <dbReference type="NCBI Taxonomy" id="2138241"/>
    <lineage>
        <taxon>Eukaryota</taxon>
        <taxon>Metazoa</taxon>
        <taxon>Ecdysozoa</taxon>
        <taxon>Nematoda</taxon>
        <taxon>Chromadorea</taxon>
        <taxon>Rhabditida</taxon>
        <taxon>Rhabditina</taxon>
        <taxon>Rhabditomorpha</taxon>
        <taxon>Rhabditoidea</taxon>
        <taxon>Rhabditidae</taxon>
        <taxon>Mesorhabditinae</taxon>
        <taxon>Mesorhabditis</taxon>
    </lineage>
</organism>